<dbReference type="SUPFAM" id="SSF81296">
    <property type="entry name" value="E set domains"/>
    <property type="match status" value="1"/>
</dbReference>
<sequence>MPEFKLKNFDLQLCAVTLPDNPDTSSATVGKDYLLYVNGGTASIPVWKIVGGQRSSNLNRSADSVDLSHKTSGGWKTTKQGLKGWGIDLDAIILLEETGYEEGVAIIEAGYMQGKDINIKLVYPNGLYRTGWTQVTDFPEEAPHDGEASLSGTLEGVGALSNLLPDLTPITATMSLAAAADKVFTILPATTTVSSVKNGSTAITVTTDYTYSTGTLTLLSGYLDGLTAGAYTFTVTTGDGATLTVTVTITA</sequence>
<evidence type="ECO:0000256" key="1">
    <source>
        <dbReference type="ARBA" id="ARBA00022729"/>
    </source>
</evidence>
<dbReference type="AlphaFoldDB" id="A0A1W2AR42"/>
<proteinExistence type="predicted"/>
<organism evidence="6 7">
    <name type="scientific">Sporomusa malonica</name>
    <dbReference type="NCBI Taxonomy" id="112901"/>
    <lineage>
        <taxon>Bacteria</taxon>
        <taxon>Bacillati</taxon>
        <taxon>Bacillota</taxon>
        <taxon>Negativicutes</taxon>
        <taxon>Selenomonadales</taxon>
        <taxon>Sporomusaceae</taxon>
        <taxon>Sporomusa</taxon>
    </lineage>
</organism>
<dbReference type="Pfam" id="PF03442">
    <property type="entry name" value="CBM_X2"/>
    <property type="match status" value="1"/>
</dbReference>
<evidence type="ECO:0000256" key="3">
    <source>
        <dbReference type="ARBA" id="ARBA00023277"/>
    </source>
</evidence>
<evidence type="ECO:0000313" key="6">
    <source>
        <dbReference type="EMBL" id="SMC63219.1"/>
    </source>
</evidence>
<gene>
    <name evidence="6" type="ORF">SAMN04488500_10662</name>
</gene>
<dbReference type="InterPro" id="IPR005102">
    <property type="entry name" value="Carbo-bd_X2"/>
</dbReference>
<name>A0A1W2AR42_9FIRM</name>
<dbReference type="InterPro" id="IPR011855">
    <property type="entry name" value="Phgtail_TP901_1"/>
</dbReference>
<dbReference type="STRING" id="112901.SAMN04488500_10662"/>
<keyword evidence="2" id="KW-0136">Cellulose degradation</keyword>
<evidence type="ECO:0000313" key="7">
    <source>
        <dbReference type="Proteomes" id="UP000192738"/>
    </source>
</evidence>
<dbReference type="Gene3D" id="2.60.40.10">
    <property type="entry name" value="Immunoglobulins"/>
    <property type="match status" value="1"/>
</dbReference>
<reference evidence="6 7" key="1">
    <citation type="submission" date="2017-04" db="EMBL/GenBank/DDBJ databases">
        <authorList>
            <person name="Afonso C.L."/>
            <person name="Miller P.J."/>
            <person name="Scott M.A."/>
            <person name="Spackman E."/>
            <person name="Goraichik I."/>
            <person name="Dimitrov K.M."/>
            <person name="Suarez D.L."/>
            <person name="Swayne D.E."/>
        </authorList>
    </citation>
    <scope>NUCLEOTIDE SEQUENCE [LARGE SCALE GENOMIC DNA]</scope>
    <source>
        <strain evidence="6 7">DSM 5090</strain>
    </source>
</reference>
<dbReference type="InterPro" id="IPR014756">
    <property type="entry name" value="Ig_E-set"/>
</dbReference>
<dbReference type="OrthoDB" id="1624284at2"/>
<evidence type="ECO:0000256" key="2">
    <source>
        <dbReference type="ARBA" id="ARBA00023001"/>
    </source>
</evidence>
<dbReference type="Proteomes" id="UP000192738">
    <property type="component" value="Unassembled WGS sequence"/>
</dbReference>
<evidence type="ECO:0000259" key="5">
    <source>
        <dbReference type="Pfam" id="PF03442"/>
    </source>
</evidence>
<keyword evidence="7" id="KW-1185">Reference proteome</keyword>
<dbReference type="InterPro" id="IPR013783">
    <property type="entry name" value="Ig-like_fold"/>
</dbReference>
<dbReference type="EMBL" id="FWXI01000006">
    <property type="protein sequence ID" value="SMC63219.1"/>
    <property type="molecule type" value="Genomic_DNA"/>
</dbReference>
<feature type="domain" description="Carbohydrate binding X2" evidence="5">
    <location>
        <begin position="176"/>
        <end position="247"/>
    </location>
</feature>
<evidence type="ECO:0000256" key="4">
    <source>
        <dbReference type="ARBA" id="ARBA00023326"/>
    </source>
</evidence>
<protein>
    <submittedName>
        <fullName evidence="6">VCBS repeat-containing protein</fullName>
    </submittedName>
</protein>
<keyword evidence="4" id="KW-0624">Polysaccharide degradation</keyword>
<dbReference type="RefSeq" id="WP_084575287.1">
    <property type="nucleotide sequence ID" value="NZ_CP155572.1"/>
</dbReference>
<keyword evidence="3" id="KW-0119">Carbohydrate metabolism</keyword>
<dbReference type="GO" id="GO:0030245">
    <property type="term" value="P:cellulose catabolic process"/>
    <property type="evidence" value="ECO:0007669"/>
    <property type="project" value="UniProtKB-KW"/>
</dbReference>
<keyword evidence="1" id="KW-0732">Signal</keyword>
<dbReference type="Pfam" id="PF06199">
    <property type="entry name" value="Phage_tail_2"/>
    <property type="match status" value="1"/>
</dbReference>
<accession>A0A1W2AR42</accession>